<sequence length="892" mass="97397">MYTVPSQSILGRLLSNPDVHTPENFSNNRSERPKIHTHDAEGEPNTSNSVRGPRDIFGSPDSLQNQIDNQTMSASLPQTFPSSSTLSPAAMFLSGFSASPTTLSLPDDEGETVAGYLLGPVIGYGGFSIVRRASSTSGGVVAVKIVRRSDLSKQGNITRAQKRLDHETRIWASLNHEHILPLFTSLHNSYADFFVTLYCPAGSLFDILKRDGRPALQHDDVGMMFRQLVRVDESGTCKITDFGMARKIGEDVESDEDQEDEDQEIAADVSHGIHRAASVSYATPLAKLRLPVHQSLKRPTGRAPRHRNSTTTSTPHDLPKRVFQPGSLPYAAPELLLPPSNPEFCLPHPAQDMWALGVMLYTLLSGRLPFLDSFEPRLQMKIMHGVIEMPTGVGRGTERVLQGLMDKNTSTRWTVAMVDEVAWSVGWGEVDSTPVTDEELRREILPPSSSRSKSRLHLSLSSTSPIAEIENDGLCSAGSDAAARRSASRAQRSLSRAPISARRSLSRRRESDRQRSSHHYSSPPTSAIESSVLSLRSSSTHSSISSADVIEHELAPLPSSSPLSGIEEERGRRLKKSSYLTSMSRSPSPSVLPSTPSDVNPHRFVSPAPFNEEQTHGSRLSSRSIPRGRLRFPRLTSPHRFKSGTHTPLEGHGTPDVFSTEDEGWHISSNDEVALLQDGEGVAPDDNMGVVSPGLAMDQDYLTSSESYFNSQTSPPPIPSENHNRSVFHHSGSIVQTKSEGGQHHRLADLASDKSIPNVNDELSSFHREKASSSLERSHHPHFHHHRHTHPYNVQKQTRAGSTPPAPRSSLLDGGHINALRFAEHKNHTHSASHTPFSVYPQSHSSSRTSIGLLSSELEAGSIRAQPVSATVTPVVVSGVTVGSTGESLLEK</sequence>
<keyword evidence="7" id="KW-1185">Reference proteome</keyword>
<feature type="region of interest" description="Disordered" evidence="4">
    <location>
        <begin position="827"/>
        <end position="846"/>
    </location>
</feature>
<evidence type="ECO:0000256" key="1">
    <source>
        <dbReference type="ARBA" id="ARBA00022741"/>
    </source>
</evidence>
<comment type="caution">
    <text evidence="6">The sequence shown here is derived from an EMBL/GenBank/DDBJ whole genome shotgun (WGS) entry which is preliminary data.</text>
</comment>
<dbReference type="PROSITE" id="PS50011">
    <property type="entry name" value="PROTEIN_KINASE_DOM"/>
    <property type="match status" value="1"/>
</dbReference>
<dbReference type="GO" id="GO:0005737">
    <property type="term" value="C:cytoplasm"/>
    <property type="evidence" value="ECO:0007669"/>
    <property type="project" value="TreeGrafter"/>
</dbReference>
<feature type="compositionally biased region" description="Low complexity" evidence="4">
    <location>
        <begin position="445"/>
        <end position="457"/>
    </location>
</feature>
<dbReference type="GO" id="GO:0000226">
    <property type="term" value="P:microtubule cytoskeleton organization"/>
    <property type="evidence" value="ECO:0007669"/>
    <property type="project" value="TreeGrafter"/>
</dbReference>
<gene>
    <name evidence="6" type="ORF">F5878DRAFT_613722</name>
</gene>
<feature type="compositionally biased region" description="Low complexity" evidence="4">
    <location>
        <begin position="577"/>
        <end position="597"/>
    </location>
</feature>
<dbReference type="GO" id="GO:0035556">
    <property type="term" value="P:intracellular signal transduction"/>
    <property type="evidence" value="ECO:0007669"/>
    <property type="project" value="TreeGrafter"/>
</dbReference>
<organism evidence="6 7">
    <name type="scientific">Lentinula raphanica</name>
    <dbReference type="NCBI Taxonomy" id="153919"/>
    <lineage>
        <taxon>Eukaryota</taxon>
        <taxon>Fungi</taxon>
        <taxon>Dikarya</taxon>
        <taxon>Basidiomycota</taxon>
        <taxon>Agaricomycotina</taxon>
        <taxon>Agaricomycetes</taxon>
        <taxon>Agaricomycetidae</taxon>
        <taxon>Agaricales</taxon>
        <taxon>Marasmiineae</taxon>
        <taxon>Omphalotaceae</taxon>
        <taxon>Lentinula</taxon>
    </lineage>
</organism>
<evidence type="ECO:0000256" key="3">
    <source>
        <dbReference type="PROSITE-ProRule" id="PRU10141"/>
    </source>
</evidence>
<dbReference type="PROSITE" id="PS00107">
    <property type="entry name" value="PROTEIN_KINASE_ATP"/>
    <property type="match status" value="1"/>
</dbReference>
<feature type="region of interest" description="Disordered" evidence="4">
    <location>
        <begin position="1"/>
        <end position="66"/>
    </location>
</feature>
<dbReference type="SUPFAM" id="SSF56112">
    <property type="entry name" value="Protein kinase-like (PK-like)"/>
    <property type="match status" value="1"/>
</dbReference>
<evidence type="ECO:0000259" key="5">
    <source>
        <dbReference type="PROSITE" id="PS50011"/>
    </source>
</evidence>
<evidence type="ECO:0000313" key="6">
    <source>
        <dbReference type="EMBL" id="KAJ3840252.1"/>
    </source>
</evidence>
<name>A0AA38UFV3_9AGAR</name>
<evidence type="ECO:0000256" key="2">
    <source>
        <dbReference type="ARBA" id="ARBA00022840"/>
    </source>
</evidence>
<feature type="region of interest" description="Disordered" evidence="4">
    <location>
        <begin position="555"/>
        <end position="627"/>
    </location>
</feature>
<feature type="region of interest" description="Disordered" evidence="4">
    <location>
        <begin position="485"/>
        <end position="534"/>
    </location>
</feature>
<dbReference type="InterPro" id="IPR000719">
    <property type="entry name" value="Prot_kinase_dom"/>
</dbReference>
<evidence type="ECO:0000313" key="7">
    <source>
        <dbReference type="Proteomes" id="UP001163846"/>
    </source>
</evidence>
<reference evidence="6" key="1">
    <citation type="submission" date="2022-08" db="EMBL/GenBank/DDBJ databases">
        <authorList>
            <consortium name="DOE Joint Genome Institute"/>
            <person name="Min B."/>
            <person name="Riley R."/>
            <person name="Sierra-Patev S."/>
            <person name="Naranjo-Ortiz M."/>
            <person name="Looney B."/>
            <person name="Konkel Z."/>
            <person name="Slot J.C."/>
            <person name="Sakamoto Y."/>
            <person name="Steenwyk J.L."/>
            <person name="Rokas A."/>
            <person name="Carro J."/>
            <person name="Camarero S."/>
            <person name="Ferreira P."/>
            <person name="Molpeceres G."/>
            <person name="Ruiz-Duenas F.J."/>
            <person name="Serrano A."/>
            <person name="Henrissat B."/>
            <person name="Drula E."/>
            <person name="Hughes K.W."/>
            <person name="Mata J.L."/>
            <person name="Ishikawa N.K."/>
            <person name="Vargas-Isla R."/>
            <person name="Ushijima S."/>
            <person name="Smith C.A."/>
            <person name="Ahrendt S."/>
            <person name="Andreopoulos W."/>
            <person name="He G."/>
            <person name="Labutti K."/>
            <person name="Lipzen A."/>
            <person name="Ng V."/>
            <person name="Sandor L."/>
            <person name="Barry K."/>
            <person name="Martinez A.T."/>
            <person name="Xiao Y."/>
            <person name="Gibbons J.G."/>
            <person name="Terashima K."/>
            <person name="Hibbett D.S."/>
            <person name="Grigoriev I.V."/>
        </authorList>
    </citation>
    <scope>NUCLEOTIDE SEQUENCE</scope>
    <source>
        <strain evidence="6">TFB9207</strain>
    </source>
</reference>
<dbReference type="PANTHER" id="PTHR24346">
    <property type="entry name" value="MAP/MICROTUBULE AFFINITY-REGULATING KINASE"/>
    <property type="match status" value="1"/>
</dbReference>
<dbReference type="InterPro" id="IPR017441">
    <property type="entry name" value="Protein_kinase_ATP_BS"/>
</dbReference>
<dbReference type="Gene3D" id="1.10.510.10">
    <property type="entry name" value="Transferase(Phosphotransferase) domain 1"/>
    <property type="match status" value="2"/>
</dbReference>
<evidence type="ECO:0000256" key="4">
    <source>
        <dbReference type="SAM" id="MobiDB-lite"/>
    </source>
</evidence>
<dbReference type="EMBL" id="MU806087">
    <property type="protein sequence ID" value="KAJ3840252.1"/>
    <property type="molecule type" value="Genomic_DNA"/>
</dbReference>
<dbReference type="PANTHER" id="PTHR24346:SF76">
    <property type="entry name" value="NON-SPECIFIC SERINE_THREONINE PROTEIN KINASE"/>
    <property type="match status" value="1"/>
</dbReference>
<protein>
    <recommendedName>
        <fullName evidence="5">Protein kinase domain-containing protein</fullName>
    </recommendedName>
</protein>
<keyword evidence="2 3" id="KW-0067">ATP-binding</keyword>
<feature type="compositionally biased region" description="Basic and acidic residues" evidence="4">
    <location>
        <begin position="741"/>
        <end position="752"/>
    </location>
</feature>
<feature type="region of interest" description="Disordered" evidence="4">
    <location>
        <begin position="436"/>
        <end position="457"/>
    </location>
</feature>
<dbReference type="Proteomes" id="UP001163846">
    <property type="component" value="Unassembled WGS sequence"/>
</dbReference>
<feature type="compositionally biased region" description="Polar residues" evidence="4">
    <location>
        <begin position="830"/>
        <end position="842"/>
    </location>
</feature>
<dbReference type="Pfam" id="PF00069">
    <property type="entry name" value="Pkinase"/>
    <property type="match status" value="1"/>
</dbReference>
<feature type="compositionally biased region" description="Low complexity" evidence="4">
    <location>
        <begin position="555"/>
        <end position="564"/>
    </location>
</feature>
<feature type="compositionally biased region" description="Basic residues" evidence="4">
    <location>
        <begin position="779"/>
        <end position="790"/>
    </location>
</feature>
<accession>A0AA38UFV3</accession>
<feature type="region of interest" description="Disordered" evidence="4">
    <location>
        <begin position="706"/>
        <end position="813"/>
    </location>
</feature>
<keyword evidence="1 3" id="KW-0547">Nucleotide-binding</keyword>
<feature type="region of interest" description="Disordered" evidence="4">
    <location>
        <begin position="295"/>
        <end position="321"/>
    </location>
</feature>
<feature type="domain" description="Protein kinase" evidence="5">
    <location>
        <begin position="116"/>
        <end position="424"/>
    </location>
</feature>
<feature type="region of interest" description="Disordered" evidence="4">
    <location>
        <begin position="635"/>
        <end position="654"/>
    </location>
</feature>
<proteinExistence type="predicted"/>
<dbReference type="GO" id="GO:0005524">
    <property type="term" value="F:ATP binding"/>
    <property type="evidence" value="ECO:0007669"/>
    <property type="project" value="UniProtKB-UniRule"/>
</dbReference>
<feature type="compositionally biased region" description="Low complexity" evidence="4">
    <location>
        <begin position="485"/>
        <end position="503"/>
    </location>
</feature>
<dbReference type="GO" id="GO:0004674">
    <property type="term" value="F:protein serine/threonine kinase activity"/>
    <property type="evidence" value="ECO:0007669"/>
    <property type="project" value="TreeGrafter"/>
</dbReference>
<feature type="compositionally biased region" description="Basic and acidic residues" evidence="4">
    <location>
        <begin position="29"/>
        <end position="41"/>
    </location>
</feature>
<feature type="compositionally biased region" description="Polar residues" evidence="4">
    <location>
        <begin position="792"/>
        <end position="801"/>
    </location>
</feature>
<feature type="compositionally biased region" description="Basic residues" evidence="4">
    <location>
        <begin position="295"/>
        <end position="308"/>
    </location>
</feature>
<feature type="binding site" evidence="3">
    <location>
        <position position="144"/>
    </location>
    <ligand>
        <name>ATP</name>
        <dbReference type="ChEBI" id="CHEBI:30616"/>
    </ligand>
</feature>
<dbReference type="AlphaFoldDB" id="A0AA38UFV3"/>
<dbReference type="InterPro" id="IPR011009">
    <property type="entry name" value="Kinase-like_dom_sf"/>
</dbReference>